<dbReference type="InterPro" id="IPR040804">
    <property type="entry name" value="TetR_C_18"/>
</dbReference>
<organism evidence="2 3">
    <name type="scientific">Ancylobacter amanitiformis</name>
    <dbReference type="NCBI Taxonomy" id="217069"/>
    <lineage>
        <taxon>Bacteria</taxon>
        <taxon>Pseudomonadati</taxon>
        <taxon>Pseudomonadota</taxon>
        <taxon>Alphaproteobacteria</taxon>
        <taxon>Hyphomicrobiales</taxon>
        <taxon>Xanthobacteraceae</taxon>
        <taxon>Ancylobacter</taxon>
    </lineage>
</organism>
<dbReference type="Pfam" id="PF17923">
    <property type="entry name" value="TetR_C_18"/>
    <property type="match status" value="1"/>
</dbReference>
<comment type="caution">
    <text evidence="2">The sequence shown here is derived from an EMBL/GenBank/DDBJ whole genome shotgun (WGS) entry which is preliminary data.</text>
</comment>
<protein>
    <recommendedName>
        <fullName evidence="1">Tetracyclin repressor-like C-terminal domain-containing protein</fullName>
    </recommendedName>
</protein>
<dbReference type="EMBL" id="JAUSVR010000004">
    <property type="protein sequence ID" value="MDQ0510720.1"/>
    <property type="molecule type" value="Genomic_DNA"/>
</dbReference>
<dbReference type="Proteomes" id="UP001235094">
    <property type="component" value="Unassembled WGS sequence"/>
</dbReference>
<accession>A0ABU0LPY8</accession>
<evidence type="ECO:0000313" key="3">
    <source>
        <dbReference type="Proteomes" id="UP001235094"/>
    </source>
</evidence>
<sequence length="92" mass="10068">MALADAAPFYRDAKETREAREAGAQVFDAFMQDALPEASAETRRLAIDLITTAMSAAGKQFSSTPRNTAEIDAYAAGLTRMFCAYLRDLQQN</sequence>
<proteinExistence type="predicted"/>
<gene>
    <name evidence="2" type="ORF">QOZ99_001608</name>
</gene>
<name>A0ABU0LPY8_9HYPH</name>
<evidence type="ECO:0000313" key="2">
    <source>
        <dbReference type="EMBL" id="MDQ0510720.1"/>
    </source>
</evidence>
<evidence type="ECO:0000259" key="1">
    <source>
        <dbReference type="Pfam" id="PF17923"/>
    </source>
</evidence>
<feature type="domain" description="Tetracyclin repressor-like C-terminal" evidence="1">
    <location>
        <begin position="2"/>
        <end position="88"/>
    </location>
</feature>
<reference evidence="2 3" key="1">
    <citation type="submission" date="2023-07" db="EMBL/GenBank/DDBJ databases">
        <title>Genomic Encyclopedia of Type Strains, Phase IV (KMG-IV): sequencing the most valuable type-strain genomes for metagenomic binning, comparative biology and taxonomic classification.</title>
        <authorList>
            <person name="Goeker M."/>
        </authorList>
    </citation>
    <scope>NUCLEOTIDE SEQUENCE [LARGE SCALE GENOMIC DNA]</scope>
    <source>
        <strain evidence="2 3">DSM 15561</strain>
    </source>
</reference>
<keyword evidence="3" id="KW-1185">Reference proteome</keyword>
<dbReference type="Gene3D" id="1.10.357.10">
    <property type="entry name" value="Tetracycline Repressor, domain 2"/>
    <property type="match status" value="1"/>
</dbReference>